<protein>
    <submittedName>
        <fullName evidence="2">Helix-turn-helix domain-containing protein</fullName>
    </submittedName>
</protein>
<evidence type="ECO:0000313" key="3">
    <source>
        <dbReference type="Proteomes" id="UP000317942"/>
    </source>
</evidence>
<sequence>MPDPAAPLSGLSGTLSPKEAADYLGYAPQTLAGWRFQGRGPRYLKLGGGKRGKIRYRLEDLDNYLAECVTDPASVLADA</sequence>
<dbReference type="InterPro" id="IPR041657">
    <property type="entry name" value="HTH_17"/>
</dbReference>
<gene>
    <name evidence="2" type="ORF">FK267_00665</name>
</gene>
<dbReference type="EMBL" id="VICC01000001">
    <property type="protein sequence ID" value="TQD63148.1"/>
    <property type="molecule type" value="Genomic_DNA"/>
</dbReference>
<feature type="domain" description="Helix-turn-helix" evidence="1">
    <location>
        <begin position="15"/>
        <end position="68"/>
    </location>
</feature>
<evidence type="ECO:0000313" key="2">
    <source>
        <dbReference type="EMBL" id="TQD63148.1"/>
    </source>
</evidence>
<dbReference type="Pfam" id="PF12728">
    <property type="entry name" value="HTH_17"/>
    <property type="match status" value="1"/>
</dbReference>
<reference evidence="2 3" key="1">
    <citation type="submission" date="2019-06" db="EMBL/GenBank/DDBJ databases">
        <title>Draft genome sequence of Actinomyces oris CCUG 34288T.</title>
        <authorList>
            <person name="Salva-Serra F."/>
            <person name="Cardew S."/>
            <person name="Moore E."/>
        </authorList>
    </citation>
    <scope>NUCLEOTIDE SEQUENCE [LARGE SCALE GENOMIC DNA]</scope>
    <source>
        <strain evidence="2 3">CCUG 34288</strain>
    </source>
</reference>
<comment type="caution">
    <text evidence="2">The sequence shown here is derived from an EMBL/GenBank/DDBJ whole genome shotgun (WGS) entry which is preliminary data.</text>
</comment>
<organism evidence="2 3">
    <name type="scientific">Actinomyces oris</name>
    <dbReference type="NCBI Taxonomy" id="544580"/>
    <lineage>
        <taxon>Bacteria</taxon>
        <taxon>Bacillati</taxon>
        <taxon>Actinomycetota</taxon>
        <taxon>Actinomycetes</taxon>
        <taxon>Actinomycetales</taxon>
        <taxon>Actinomycetaceae</taxon>
        <taxon>Actinomyces</taxon>
    </lineage>
</organism>
<proteinExistence type="predicted"/>
<evidence type="ECO:0000259" key="1">
    <source>
        <dbReference type="Pfam" id="PF12728"/>
    </source>
</evidence>
<dbReference type="InterPro" id="IPR009061">
    <property type="entry name" value="DNA-bd_dom_put_sf"/>
</dbReference>
<dbReference type="SUPFAM" id="SSF46955">
    <property type="entry name" value="Putative DNA-binding domain"/>
    <property type="match status" value="1"/>
</dbReference>
<dbReference type="AlphaFoldDB" id="A0A508BU70"/>
<dbReference type="GeneID" id="64213781"/>
<name>A0A508BU70_9ACTO</name>
<dbReference type="Proteomes" id="UP000317942">
    <property type="component" value="Unassembled WGS sequence"/>
</dbReference>
<accession>A0A508BU70</accession>
<dbReference type="RefSeq" id="WP_141405823.1">
    <property type="nucleotide sequence ID" value="NZ_CP066060.1"/>
</dbReference>